<dbReference type="SUPFAM" id="SSF47005">
    <property type="entry name" value="Peripheral subunit-binding domain of 2-oxo acid dehydrogenase complex"/>
    <property type="match status" value="1"/>
</dbReference>
<dbReference type="InterPro" id="IPR004167">
    <property type="entry name" value="PSBD"/>
</dbReference>
<dbReference type="GO" id="GO:0016407">
    <property type="term" value="F:acetyltransferase activity"/>
    <property type="evidence" value="ECO:0007669"/>
    <property type="project" value="TreeGrafter"/>
</dbReference>
<dbReference type="Gene3D" id="4.10.320.10">
    <property type="entry name" value="E3-binding domain"/>
    <property type="match status" value="1"/>
</dbReference>
<feature type="region of interest" description="Disordered" evidence="5">
    <location>
        <begin position="1"/>
        <end position="20"/>
    </location>
</feature>
<dbReference type="InterPro" id="IPR001078">
    <property type="entry name" value="2-oxoacid_DH_actylTfrase"/>
</dbReference>
<dbReference type="PANTHER" id="PTHR43178">
    <property type="entry name" value="DIHYDROLIPOAMIDE ACETYLTRANSFERASE COMPONENT OF PYRUVATE DEHYDROGENASE COMPLEX"/>
    <property type="match status" value="1"/>
</dbReference>
<evidence type="ECO:0000313" key="7">
    <source>
        <dbReference type="EMBL" id="CAB5063545.1"/>
    </source>
</evidence>
<comment type="similarity">
    <text evidence="2">Belongs to the 2-oxoacid dehydrogenase family.</text>
</comment>
<dbReference type="InterPro" id="IPR050743">
    <property type="entry name" value="2-oxoacid_DH_E2_comp"/>
</dbReference>
<organism evidence="7">
    <name type="scientific">freshwater metagenome</name>
    <dbReference type="NCBI Taxonomy" id="449393"/>
    <lineage>
        <taxon>unclassified sequences</taxon>
        <taxon>metagenomes</taxon>
        <taxon>ecological metagenomes</taxon>
    </lineage>
</organism>
<accession>A0A6J7UCH3</accession>
<keyword evidence="4" id="KW-0012">Acyltransferase</keyword>
<proteinExistence type="inferred from homology"/>
<dbReference type="AlphaFoldDB" id="A0A6J7UCH3"/>
<dbReference type="GO" id="GO:0031405">
    <property type="term" value="F:lipoic acid binding"/>
    <property type="evidence" value="ECO:0007669"/>
    <property type="project" value="TreeGrafter"/>
</dbReference>
<sequence>MVRRLVNEHGLNPAQITGTGLGGRITREDVLDHIDRLAAGGRAAAPTPAAPAAAAAPAPTPAPAAAAAPAPAAPRGPRTSTIKLSKIRKLTGDHMVMSKATSPHAFSVVEVDFANVDRARRSIKDRWKEEEGFSLTYLPFISRAVVDALGEFKNLNASVGDNELIVHDNVDLGIAVDMDYQGLLVPVVRDAGLKRLRALAREVNDLAARARSRKILPDEIVGGTFTITNNGSAGSVLTMAIINQPQVAILSTDAIVRKPVVVTSPDGSEGIAIHPVGNLAMSWDHRAFDGAYAANFLSRVKQLLETRDWTAEL</sequence>
<dbReference type="PANTHER" id="PTHR43178:SF5">
    <property type="entry name" value="LIPOAMIDE ACYLTRANSFERASE COMPONENT OF BRANCHED-CHAIN ALPHA-KETO ACID DEHYDROGENASE COMPLEX, MITOCHONDRIAL"/>
    <property type="match status" value="1"/>
</dbReference>
<protein>
    <submittedName>
        <fullName evidence="7">Unannotated protein</fullName>
    </submittedName>
</protein>
<evidence type="ECO:0000256" key="2">
    <source>
        <dbReference type="ARBA" id="ARBA00007317"/>
    </source>
</evidence>
<evidence type="ECO:0000256" key="5">
    <source>
        <dbReference type="SAM" id="MobiDB-lite"/>
    </source>
</evidence>
<dbReference type="InterPro" id="IPR036625">
    <property type="entry name" value="E3-bd_dom_sf"/>
</dbReference>
<comment type="cofactor">
    <cofactor evidence="1">
        <name>(R)-lipoate</name>
        <dbReference type="ChEBI" id="CHEBI:83088"/>
    </cofactor>
</comment>
<feature type="domain" description="Peripheral subunit-binding (PSBD)" evidence="6">
    <location>
        <begin position="1"/>
        <end position="34"/>
    </location>
</feature>
<evidence type="ECO:0000256" key="1">
    <source>
        <dbReference type="ARBA" id="ARBA00001938"/>
    </source>
</evidence>
<evidence type="ECO:0000256" key="4">
    <source>
        <dbReference type="ARBA" id="ARBA00023315"/>
    </source>
</evidence>
<dbReference type="InterPro" id="IPR023213">
    <property type="entry name" value="CAT-like_dom_sf"/>
</dbReference>
<evidence type="ECO:0000259" key="6">
    <source>
        <dbReference type="PROSITE" id="PS51826"/>
    </source>
</evidence>
<feature type="compositionally biased region" description="Low complexity" evidence="5">
    <location>
        <begin position="42"/>
        <end position="79"/>
    </location>
</feature>
<dbReference type="EMBL" id="CAFBQP010000044">
    <property type="protein sequence ID" value="CAB5063545.1"/>
    <property type="molecule type" value="Genomic_DNA"/>
</dbReference>
<dbReference type="Pfam" id="PF00198">
    <property type="entry name" value="2-oxoacid_dh"/>
    <property type="match status" value="1"/>
</dbReference>
<dbReference type="PROSITE" id="PS51826">
    <property type="entry name" value="PSBD"/>
    <property type="match status" value="1"/>
</dbReference>
<reference evidence="7" key="1">
    <citation type="submission" date="2020-05" db="EMBL/GenBank/DDBJ databases">
        <authorList>
            <person name="Chiriac C."/>
            <person name="Salcher M."/>
            <person name="Ghai R."/>
            <person name="Kavagutti S V."/>
        </authorList>
    </citation>
    <scope>NUCLEOTIDE SEQUENCE</scope>
</reference>
<name>A0A6J7UCH3_9ZZZZ</name>
<keyword evidence="3" id="KW-0808">Transferase</keyword>
<dbReference type="SUPFAM" id="SSF52777">
    <property type="entry name" value="CoA-dependent acyltransferases"/>
    <property type="match status" value="1"/>
</dbReference>
<evidence type="ECO:0000256" key="3">
    <source>
        <dbReference type="ARBA" id="ARBA00022679"/>
    </source>
</evidence>
<dbReference type="Pfam" id="PF02817">
    <property type="entry name" value="E3_binding"/>
    <property type="match status" value="1"/>
</dbReference>
<dbReference type="Gene3D" id="3.30.559.10">
    <property type="entry name" value="Chloramphenicol acetyltransferase-like domain"/>
    <property type="match status" value="1"/>
</dbReference>
<feature type="region of interest" description="Disordered" evidence="5">
    <location>
        <begin position="42"/>
        <end position="80"/>
    </location>
</feature>
<dbReference type="GO" id="GO:0005737">
    <property type="term" value="C:cytoplasm"/>
    <property type="evidence" value="ECO:0007669"/>
    <property type="project" value="TreeGrafter"/>
</dbReference>
<gene>
    <name evidence="7" type="ORF">UFOPK4306_01276</name>
</gene>